<dbReference type="PANTHER" id="PTHR37610:SF40">
    <property type="entry name" value="OS01G0909600 PROTEIN"/>
    <property type="match status" value="1"/>
</dbReference>
<dbReference type="EMBL" id="CAEKKB010000007">
    <property type="protein sequence ID" value="CAB4317655.1"/>
    <property type="molecule type" value="Genomic_DNA"/>
</dbReference>
<dbReference type="OrthoDB" id="5544992at2759"/>
<dbReference type="Pfam" id="PF14244">
    <property type="entry name" value="Retrotran_gag_3"/>
    <property type="match status" value="1"/>
</dbReference>
<dbReference type="InterPro" id="IPR029472">
    <property type="entry name" value="Copia-like_N"/>
</dbReference>
<dbReference type="AlphaFoldDB" id="A0A6J5VGK0"/>
<dbReference type="PANTHER" id="PTHR37610">
    <property type="entry name" value="CCHC-TYPE DOMAIN-CONTAINING PROTEIN"/>
    <property type="match status" value="1"/>
</dbReference>
<protein>
    <recommendedName>
        <fullName evidence="1">Retrotransposon Copia-like N-terminal domain-containing protein</fullName>
    </recommendedName>
</protein>
<name>A0A6J5VGK0_PRUAR</name>
<sequence length="116" mass="12602">MGEKVESTTTVTNAAATIISESEANPNMGLCSVLLNGSNYIPWSRAVTLALGGKSKLGYNNGKIPAPDDGDPKFEERLSKDQLVMSWILNSMGPRVAEIFSYSDSSQNLWESLKEM</sequence>
<evidence type="ECO:0000313" key="4">
    <source>
        <dbReference type="Proteomes" id="UP000507222"/>
    </source>
</evidence>
<dbReference type="EMBL" id="CAEKDK010000007">
    <property type="protein sequence ID" value="CAB4287273.1"/>
    <property type="molecule type" value="Genomic_DNA"/>
</dbReference>
<reference evidence="5" key="1">
    <citation type="journal article" date="2020" name="Genome Biol.">
        <title>Gamete binning: chromosome-level and haplotype-resolved genome assembly enabled by high-throughput single-cell sequencing of gamete genomes.</title>
        <authorList>
            <person name="Campoy J.A."/>
            <person name="Sun H."/>
            <person name="Goel M."/>
            <person name="Jiao W.-B."/>
            <person name="Folz-Donahue K."/>
            <person name="Wang N."/>
            <person name="Rubio M."/>
            <person name="Liu C."/>
            <person name="Kukat C."/>
            <person name="Ruiz D."/>
            <person name="Huettel B."/>
            <person name="Schneeberger K."/>
        </authorList>
    </citation>
    <scope>NUCLEOTIDE SEQUENCE [LARGE SCALE GENOMIC DNA]</scope>
    <source>
        <strain evidence="5">cv. Rojo Pasion</strain>
    </source>
</reference>
<proteinExistence type="predicted"/>
<gene>
    <name evidence="2" type="ORF">CURHAP_LOCUS45160</name>
    <name evidence="3" type="ORF">ORAREDHAP_LOCUS44502</name>
</gene>
<dbReference type="Proteomes" id="UP000507245">
    <property type="component" value="Unassembled WGS sequence"/>
</dbReference>
<evidence type="ECO:0000313" key="3">
    <source>
        <dbReference type="EMBL" id="CAB4317655.1"/>
    </source>
</evidence>
<accession>A0A6J5VGK0</accession>
<keyword evidence="5" id="KW-1185">Reference proteome</keyword>
<evidence type="ECO:0000259" key="1">
    <source>
        <dbReference type="Pfam" id="PF14244"/>
    </source>
</evidence>
<evidence type="ECO:0000313" key="2">
    <source>
        <dbReference type="EMBL" id="CAB4287273.1"/>
    </source>
</evidence>
<organism evidence="2 4">
    <name type="scientific">Prunus armeniaca</name>
    <name type="common">Apricot</name>
    <name type="synonym">Armeniaca vulgaris</name>
    <dbReference type="NCBI Taxonomy" id="36596"/>
    <lineage>
        <taxon>Eukaryota</taxon>
        <taxon>Viridiplantae</taxon>
        <taxon>Streptophyta</taxon>
        <taxon>Embryophyta</taxon>
        <taxon>Tracheophyta</taxon>
        <taxon>Spermatophyta</taxon>
        <taxon>Magnoliopsida</taxon>
        <taxon>eudicotyledons</taxon>
        <taxon>Gunneridae</taxon>
        <taxon>Pentapetalae</taxon>
        <taxon>rosids</taxon>
        <taxon>fabids</taxon>
        <taxon>Rosales</taxon>
        <taxon>Rosaceae</taxon>
        <taxon>Amygdaloideae</taxon>
        <taxon>Amygdaleae</taxon>
        <taxon>Prunus</taxon>
    </lineage>
</organism>
<feature type="domain" description="Retrotransposon Copia-like N-terminal" evidence="1">
    <location>
        <begin position="23"/>
        <end position="68"/>
    </location>
</feature>
<evidence type="ECO:0000313" key="5">
    <source>
        <dbReference type="Proteomes" id="UP000507245"/>
    </source>
</evidence>
<dbReference type="Proteomes" id="UP000507222">
    <property type="component" value="Unassembled WGS sequence"/>
</dbReference>
<reference evidence="2 4" key="2">
    <citation type="submission" date="2020-05" db="EMBL/GenBank/DDBJ databases">
        <authorList>
            <person name="Campoy J."/>
            <person name="Schneeberger K."/>
            <person name="Spophaly S."/>
        </authorList>
    </citation>
    <scope>NUCLEOTIDE SEQUENCE [LARGE SCALE GENOMIC DNA]</scope>
    <source>
        <strain evidence="2">PruArmRojPasFocal</strain>
    </source>
</reference>